<keyword evidence="5" id="KW-1185">Reference proteome</keyword>
<feature type="compositionally biased region" description="Gly residues" evidence="1">
    <location>
        <begin position="217"/>
        <end position="227"/>
    </location>
</feature>
<dbReference type="InParanoid" id="L9KJK7"/>
<evidence type="ECO:0000256" key="3">
    <source>
        <dbReference type="SAM" id="SignalP"/>
    </source>
</evidence>
<feature type="chain" id="PRO_5003999469" evidence="3">
    <location>
        <begin position="21"/>
        <end position="448"/>
    </location>
</feature>
<organism evidence="4 5">
    <name type="scientific">Tupaia chinensis</name>
    <name type="common">Chinese tree shrew</name>
    <name type="synonym">Tupaia belangeri chinensis</name>
    <dbReference type="NCBI Taxonomy" id="246437"/>
    <lineage>
        <taxon>Eukaryota</taxon>
        <taxon>Metazoa</taxon>
        <taxon>Chordata</taxon>
        <taxon>Craniata</taxon>
        <taxon>Vertebrata</taxon>
        <taxon>Euteleostomi</taxon>
        <taxon>Mammalia</taxon>
        <taxon>Eutheria</taxon>
        <taxon>Euarchontoglires</taxon>
        <taxon>Scandentia</taxon>
        <taxon>Tupaiidae</taxon>
        <taxon>Tupaia</taxon>
    </lineage>
</organism>
<gene>
    <name evidence="4" type="ORF">TREES_T100001724</name>
</gene>
<proteinExistence type="predicted"/>
<feature type="transmembrane region" description="Helical" evidence="2">
    <location>
        <begin position="161"/>
        <end position="182"/>
    </location>
</feature>
<evidence type="ECO:0000256" key="2">
    <source>
        <dbReference type="SAM" id="Phobius"/>
    </source>
</evidence>
<dbReference type="AlphaFoldDB" id="L9KJK7"/>
<feature type="transmembrane region" description="Helical" evidence="2">
    <location>
        <begin position="62"/>
        <end position="86"/>
    </location>
</feature>
<reference evidence="5" key="2">
    <citation type="journal article" date="2013" name="Nat. Commun.">
        <title>Genome of the Chinese tree shrew.</title>
        <authorList>
            <person name="Fan Y."/>
            <person name="Huang Z.Y."/>
            <person name="Cao C.C."/>
            <person name="Chen C.S."/>
            <person name="Chen Y.X."/>
            <person name="Fan D.D."/>
            <person name="He J."/>
            <person name="Hou H.L."/>
            <person name="Hu L."/>
            <person name="Hu X.T."/>
            <person name="Jiang X.T."/>
            <person name="Lai R."/>
            <person name="Lang Y.S."/>
            <person name="Liang B."/>
            <person name="Liao S.G."/>
            <person name="Mu D."/>
            <person name="Ma Y.Y."/>
            <person name="Niu Y.Y."/>
            <person name="Sun X.Q."/>
            <person name="Xia J.Q."/>
            <person name="Xiao J."/>
            <person name="Xiong Z.Q."/>
            <person name="Xu L."/>
            <person name="Yang L."/>
            <person name="Zhang Y."/>
            <person name="Zhao W."/>
            <person name="Zhao X.D."/>
            <person name="Zheng Y.T."/>
            <person name="Zhou J.M."/>
            <person name="Zhu Y.B."/>
            <person name="Zhang G.J."/>
            <person name="Wang J."/>
            <person name="Yao Y.G."/>
        </authorList>
    </citation>
    <scope>NUCLEOTIDE SEQUENCE [LARGE SCALE GENOMIC DNA]</scope>
</reference>
<protein>
    <submittedName>
        <fullName evidence="4">Uncharacterized protein</fullName>
    </submittedName>
</protein>
<keyword evidence="2" id="KW-0472">Membrane</keyword>
<feature type="region of interest" description="Disordered" evidence="1">
    <location>
        <begin position="327"/>
        <end position="353"/>
    </location>
</feature>
<feature type="transmembrane region" description="Helical" evidence="2">
    <location>
        <begin position="122"/>
        <end position="155"/>
    </location>
</feature>
<accession>L9KJK7</accession>
<feature type="transmembrane region" description="Helical" evidence="2">
    <location>
        <begin position="92"/>
        <end position="115"/>
    </location>
</feature>
<reference evidence="5" key="1">
    <citation type="submission" date="2012-07" db="EMBL/GenBank/DDBJ databases">
        <title>Genome of the Chinese tree shrew, a rising model animal genetically related to primates.</title>
        <authorList>
            <person name="Zhang G."/>
            <person name="Fan Y."/>
            <person name="Yao Y."/>
            <person name="Huang Z."/>
        </authorList>
    </citation>
    <scope>NUCLEOTIDE SEQUENCE [LARGE SCALE GENOMIC DNA]</scope>
</reference>
<feature type="region of interest" description="Disordered" evidence="1">
    <location>
        <begin position="200"/>
        <end position="229"/>
    </location>
</feature>
<keyword evidence="2" id="KW-1133">Transmembrane helix</keyword>
<dbReference type="Proteomes" id="UP000011518">
    <property type="component" value="Unassembled WGS sequence"/>
</dbReference>
<feature type="signal peptide" evidence="3">
    <location>
        <begin position="1"/>
        <end position="20"/>
    </location>
</feature>
<keyword evidence="3" id="KW-0732">Signal</keyword>
<evidence type="ECO:0000313" key="5">
    <source>
        <dbReference type="Proteomes" id="UP000011518"/>
    </source>
</evidence>
<feature type="transmembrane region" description="Helical" evidence="2">
    <location>
        <begin position="30"/>
        <end position="55"/>
    </location>
</feature>
<name>L9KJK7_TUPCH</name>
<dbReference type="EMBL" id="KB320797">
    <property type="protein sequence ID" value="ELW62931.1"/>
    <property type="molecule type" value="Genomic_DNA"/>
</dbReference>
<evidence type="ECO:0000256" key="1">
    <source>
        <dbReference type="SAM" id="MobiDB-lite"/>
    </source>
</evidence>
<keyword evidence="2" id="KW-0812">Transmembrane</keyword>
<sequence>MVSCVLCVVCVVYAVCRVLCAVYCVLCGVCVVYAVCRVLCAVYCVLCGVCVVYAVCRVLCAVYCVLCGVCVVYAVCRVLCAVYCVLCGVCVVYAVCRVLCAVYCVLCGVCVVYAVCRVLCAVYCVLCGVCVVYAVCRVLCAVYCVLCGVCVVYAVCRVLCAVYCVLCGVCVVYAVCCMLCVCDACHRVAWVSHDEQRQQRGQRVRTADSGRRKGRGMRVGPGTGAPGAGARRVGEEPGLLERSARPERVQFPHRDHTAWLALASPTALAVELLCIYHYEQSGQSVRGECAACKRMLHLKSARAPMLPRCWPGLMVDLGQCARKTDSTAGQAAGIPEHASSGTEPAEGSGASGRGLVSEAGAVAMTAMNGSAPWHGLGCKASFAAHPPDSPAMPFTPAAPRGARRWPQSGPTLESLRVALGTVGEAVRRLCCSQTRGRGLWLAGLLDSP</sequence>
<evidence type="ECO:0000313" key="4">
    <source>
        <dbReference type="EMBL" id="ELW62931.1"/>
    </source>
</evidence>